<evidence type="ECO:0000259" key="7">
    <source>
        <dbReference type="PROSITE" id="PS50049"/>
    </source>
</evidence>
<dbReference type="PANTHER" id="PTHR11471:SF54">
    <property type="entry name" value="TNF SUPERFAMILY MEMBER 11"/>
    <property type="match status" value="1"/>
</dbReference>
<dbReference type="GO" id="GO:0006955">
    <property type="term" value="P:immune response"/>
    <property type="evidence" value="ECO:0007669"/>
    <property type="project" value="InterPro"/>
</dbReference>
<dbReference type="Proteomes" id="UP000314983">
    <property type="component" value="Chromosome 1"/>
</dbReference>
<dbReference type="InterPro" id="IPR008983">
    <property type="entry name" value="Tumour_necrosis_fac-like_dom"/>
</dbReference>
<protein>
    <recommendedName>
        <fullName evidence="7">THD domain-containing protein</fullName>
    </recommendedName>
</protein>
<proteinExistence type="inferred from homology"/>
<comment type="similarity">
    <text evidence="2">Belongs to the tumor necrosis factor family.</text>
</comment>
<organism evidence="8 9">
    <name type="scientific">Electrophorus electricus</name>
    <name type="common">Electric eel</name>
    <name type="synonym">Gymnotus electricus</name>
    <dbReference type="NCBI Taxonomy" id="8005"/>
    <lineage>
        <taxon>Eukaryota</taxon>
        <taxon>Metazoa</taxon>
        <taxon>Chordata</taxon>
        <taxon>Craniata</taxon>
        <taxon>Vertebrata</taxon>
        <taxon>Euteleostomi</taxon>
        <taxon>Actinopterygii</taxon>
        <taxon>Neopterygii</taxon>
        <taxon>Teleostei</taxon>
        <taxon>Ostariophysi</taxon>
        <taxon>Gymnotiformes</taxon>
        <taxon>Gymnotoidei</taxon>
        <taxon>Gymnotidae</taxon>
        <taxon>Electrophorus</taxon>
    </lineage>
</organism>
<evidence type="ECO:0000313" key="9">
    <source>
        <dbReference type="Proteomes" id="UP000314983"/>
    </source>
</evidence>
<feature type="transmembrane region" description="Helical" evidence="6">
    <location>
        <begin position="12"/>
        <end position="33"/>
    </location>
</feature>
<keyword evidence="4 6" id="KW-0472">Membrane</keyword>
<dbReference type="PROSITE" id="PS50049">
    <property type="entry name" value="THD_2"/>
    <property type="match status" value="1"/>
</dbReference>
<evidence type="ECO:0000313" key="8">
    <source>
        <dbReference type="Ensembl" id="ENSEEEP00000047681.2"/>
    </source>
</evidence>
<evidence type="ECO:0000256" key="2">
    <source>
        <dbReference type="ARBA" id="ARBA00008670"/>
    </source>
</evidence>
<dbReference type="Pfam" id="PF00229">
    <property type="entry name" value="TNF"/>
    <property type="match status" value="1"/>
</dbReference>
<dbReference type="InterPro" id="IPR006052">
    <property type="entry name" value="TNF_dom"/>
</dbReference>
<reference evidence="8" key="5">
    <citation type="submission" date="2025-09" db="UniProtKB">
        <authorList>
            <consortium name="Ensembl"/>
        </authorList>
    </citation>
    <scope>IDENTIFICATION</scope>
</reference>
<dbReference type="AlphaFoldDB" id="A0A4W4H897"/>
<reference evidence="8" key="3">
    <citation type="submission" date="2020-05" db="EMBL/GenBank/DDBJ databases">
        <title>Electrophorus electricus (electric eel) genome, fEleEle1, primary haplotype.</title>
        <authorList>
            <person name="Myers G."/>
            <person name="Meyer A."/>
            <person name="Fedrigo O."/>
            <person name="Formenti G."/>
            <person name="Rhie A."/>
            <person name="Tracey A."/>
            <person name="Sims Y."/>
            <person name="Jarvis E.D."/>
        </authorList>
    </citation>
    <scope>NUCLEOTIDE SEQUENCE [LARGE SCALE GENOMIC DNA]</scope>
</reference>
<sequence length="234" mass="26308">MNVSVDGRTAVFVALTIIGFMQVVSTVTVLLHLTGHIPQGVLNEMAPGDALRGKQRTGARSRKQKSVMPAAHLPVRPARTIHATIIHWNAEQGNLQHFGYHNGRILVEESGLYYVYAKTCFRYYDIFEVSSETEHNSQSDVPLTLSPSDYGVQLMQYVFHERISHRTSEPVLLMKSGNTWRWKRGTYHMCCEQQSGVFSLQAGEGVYVSVLNLWLLDPEAEGSYFGAFRVSSEL</sequence>
<feature type="compositionally biased region" description="Basic residues" evidence="5">
    <location>
        <begin position="53"/>
        <end position="65"/>
    </location>
</feature>
<dbReference type="SUPFAM" id="SSF49842">
    <property type="entry name" value="TNF-like"/>
    <property type="match status" value="1"/>
</dbReference>
<keyword evidence="3" id="KW-0202">Cytokine</keyword>
<evidence type="ECO:0000256" key="1">
    <source>
        <dbReference type="ARBA" id="ARBA00004370"/>
    </source>
</evidence>
<comment type="subcellular location">
    <subcellularLocation>
        <location evidence="1">Membrane</location>
    </subcellularLocation>
</comment>
<dbReference type="Gene3D" id="2.60.120.40">
    <property type="match status" value="1"/>
</dbReference>
<dbReference type="Ensembl" id="ENSEEET00000048206.2">
    <property type="protein sequence ID" value="ENSEEEP00000047681.2"/>
    <property type="gene ID" value="ENSEEEG00000022443.2"/>
</dbReference>
<keyword evidence="6" id="KW-1133">Transmembrane helix</keyword>
<dbReference type="GO" id="GO:0005615">
    <property type="term" value="C:extracellular space"/>
    <property type="evidence" value="ECO:0007669"/>
    <property type="project" value="UniProtKB-KW"/>
</dbReference>
<accession>A0A4W4H897</accession>
<dbReference type="PANTHER" id="PTHR11471">
    <property type="entry name" value="TUMOR NECROSIS FACTOR FAMILY MEMBER"/>
    <property type="match status" value="1"/>
</dbReference>
<reference evidence="9" key="1">
    <citation type="journal article" date="2014" name="Science">
        <title>Nonhuman genetics. Genomic basis for the convergent evolution of electric organs.</title>
        <authorList>
            <person name="Gallant J.R."/>
            <person name="Traeger L.L."/>
            <person name="Volkening J.D."/>
            <person name="Moffett H."/>
            <person name="Chen P.H."/>
            <person name="Novina C.D."/>
            <person name="Phillips G.N.Jr."/>
            <person name="Anand R."/>
            <person name="Wells G.B."/>
            <person name="Pinch M."/>
            <person name="Guth R."/>
            <person name="Unguez G.A."/>
            <person name="Albert J.S."/>
            <person name="Zakon H.H."/>
            <person name="Samanta M.P."/>
            <person name="Sussman M.R."/>
        </authorList>
    </citation>
    <scope>NUCLEOTIDE SEQUENCE [LARGE SCALE GENOMIC DNA]</scope>
</reference>
<reference evidence="9" key="2">
    <citation type="journal article" date="2017" name="Sci. Adv.">
        <title>A tail of two voltages: Proteomic comparison of the three electric organs of the electric eel.</title>
        <authorList>
            <person name="Traeger L.L."/>
            <person name="Sabat G."/>
            <person name="Barrett-Wilt G.A."/>
            <person name="Wells G.B."/>
            <person name="Sussman M.R."/>
        </authorList>
    </citation>
    <scope>NUCLEOTIDE SEQUENCE [LARGE SCALE GENOMIC DNA]</scope>
</reference>
<name>A0A4W4H897_ELEEL</name>
<evidence type="ECO:0000256" key="4">
    <source>
        <dbReference type="ARBA" id="ARBA00023136"/>
    </source>
</evidence>
<evidence type="ECO:0000256" key="6">
    <source>
        <dbReference type="SAM" id="Phobius"/>
    </source>
</evidence>
<dbReference type="GeneTree" id="ENSGT01130000278318"/>
<keyword evidence="6" id="KW-0812">Transmembrane</keyword>
<evidence type="ECO:0000256" key="3">
    <source>
        <dbReference type="ARBA" id="ARBA00022514"/>
    </source>
</evidence>
<dbReference type="GO" id="GO:0005164">
    <property type="term" value="F:tumor necrosis factor receptor binding"/>
    <property type="evidence" value="ECO:0007669"/>
    <property type="project" value="InterPro"/>
</dbReference>
<feature type="region of interest" description="Disordered" evidence="5">
    <location>
        <begin position="48"/>
        <end position="68"/>
    </location>
</feature>
<feature type="domain" description="THD" evidence="7">
    <location>
        <begin position="69"/>
        <end position="230"/>
    </location>
</feature>
<dbReference type="GO" id="GO:0016020">
    <property type="term" value="C:membrane"/>
    <property type="evidence" value="ECO:0007669"/>
    <property type="project" value="UniProtKB-SubCell"/>
</dbReference>
<evidence type="ECO:0000256" key="5">
    <source>
        <dbReference type="SAM" id="MobiDB-lite"/>
    </source>
</evidence>
<reference evidence="8" key="4">
    <citation type="submission" date="2025-08" db="UniProtKB">
        <authorList>
            <consortium name="Ensembl"/>
        </authorList>
    </citation>
    <scope>IDENTIFICATION</scope>
</reference>
<keyword evidence="9" id="KW-1185">Reference proteome</keyword>
<dbReference type="SMART" id="SM00207">
    <property type="entry name" value="TNF"/>
    <property type="match status" value="1"/>
</dbReference>
<dbReference type="GO" id="GO:0005125">
    <property type="term" value="F:cytokine activity"/>
    <property type="evidence" value="ECO:0007669"/>
    <property type="project" value="UniProtKB-KW"/>
</dbReference>